<comment type="caution">
    <text evidence="7">The sequence shown here is derived from an EMBL/GenBank/DDBJ whole genome shotgun (WGS) entry which is preliminary data.</text>
</comment>
<evidence type="ECO:0000256" key="4">
    <source>
        <dbReference type="ARBA" id="ARBA00023136"/>
    </source>
</evidence>
<evidence type="ECO:0000256" key="3">
    <source>
        <dbReference type="ARBA" id="ARBA00022989"/>
    </source>
</evidence>
<evidence type="ECO:0000313" key="8">
    <source>
        <dbReference type="Proteomes" id="UP001140453"/>
    </source>
</evidence>
<organism evidence="7 8">
    <name type="scientific">Gnomoniopsis smithogilvyi</name>
    <dbReference type="NCBI Taxonomy" id="1191159"/>
    <lineage>
        <taxon>Eukaryota</taxon>
        <taxon>Fungi</taxon>
        <taxon>Dikarya</taxon>
        <taxon>Ascomycota</taxon>
        <taxon>Pezizomycotina</taxon>
        <taxon>Sordariomycetes</taxon>
        <taxon>Sordariomycetidae</taxon>
        <taxon>Diaporthales</taxon>
        <taxon>Gnomoniaceae</taxon>
        <taxon>Gnomoniopsis</taxon>
    </lineage>
</organism>
<evidence type="ECO:0000313" key="7">
    <source>
        <dbReference type="EMBL" id="KAJ4393799.1"/>
    </source>
</evidence>
<evidence type="ECO:0008006" key="9">
    <source>
        <dbReference type="Google" id="ProtNLM"/>
    </source>
</evidence>
<dbReference type="GO" id="GO:0004930">
    <property type="term" value="F:G protein-coupled receptor activity"/>
    <property type="evidence" value="ECO:0007669"/>
    <property type="project" value="TreeGrafter"/>
</dbReference>
<feature type="transmembrane region" description="Helical" evidence="6">
    <location>
        <begin position="321"/>
        <end position="346"/>
    </location>
</feature>
<evidence type="ECO:0000256" key="1">
    <source>
        <dbReference type="ARBA" id="ARBA00004141"/>
    </source>
</evidence>
<keyword evidence="2 6" id="KW-0812">Transmembrane</keyword>
<feature type="transmembrane region" description="Helical" evidence="6">
    <location>
        <begin position="31"/>
        <end position="55"/>
    </location>
</feature>
<evidence type="ECO:0000256" key="5">
    <source>
        <dbReference type="SAM" id="MobiDB-lite"/>
    </source>
</evidence>
<feature type="transmembrane region" description="Helical" evidence="6">
    <location>
        <begin position="221"/>
        <end position="244"/>
    </location>
</feature>
<dbReference type="GO" id="GO:0007189">
    <property type="term" value="P:adenylate cyclase-activating G protein-coupled receptor signaling pathway"/>
    <property type="evidence" value="ECO:0007669"/>
    <property type="project" value="TreeGrafter"/>
</dbReference>
<comment type="subcellular location">
    <subcellularLocation>
        <location evidence="1">Membrane</location>
        <topology evidence="1">Multi-pass membrane protein</topology>
    </subcellularLocation>
</comment>
<keyword evidence="8" id="KW-1185">Reference proteome</keyword>
<accession>A0A9W8YVV4</accession>
<dbReference type="Proteomes" id="UP001140453">
    <property type="component" value="Unassembled WGS sequence"/>
</dbReference>
<dbReference type="PANTHER" id="PTHR23112">
    <property type="entry name" value="G PROTEIN-COUPLED RECEPTOR 157-RELATED"/>
    <property type="match status" value="1"/>
</dbReference>
<dbReference type="GO" id="GO:0005886">
    <property type="term" value="C:plasma membrane"/>
    <property type="evidence" value="ECO:0007669"/>
    <property type="project" value="TreeGrafter"/>
</dbReference>
<evidence type="ECO:0000256" key="2">
    <source>
        <dbReference type="ARBA" id="ARBA00022692"/>
    </source>
</evidence>
<evidence type="ECO:0000256" key="6">
    <source>
        <dbReference type="SAM" id="Phobius"/>
    </source>
</evidence>
<dbReference type="Gene3D" id="1.20.1070.10">
    <property type="entry name" value="Rhodopsin 7-helix transmembrane proteins"/>
    <property type="match status" value="1"/>
</dbReference>
<dbReference type="SUPFAM" id="SSF81321">
    <property type="entry name" value="Family A G protein-coupled receptor-like"/>
    <property type="match status" value="1"/>
</dbReference>
<keyword evidence="4 6" id="KW-0472">Membrane</keyword>
<feature type="transmembrane region" description="Helical" evidence="6">
    <location>
        <begin position="194"/>
        <end position="212"/>
    </location>
</feature>
<name>A0A9W8YVV4_9PEZI</name>
<dbReference type="PANTHER" id="PTHR23112:SF37">
    <property type="entry name" value="G PROTEIN-COUPLED RECEPTOR GPR1"/>
    <property type="match status" value="1"/>
</dbReference>
<protein>
    <recommendedName>
        <fullName evidence="9">Glucose receptor Git3 N-terminal domain-containing protein</fullName>
    </recommendedName>
</protein>
<feature type="transmembrane region" description="Helical" evidence="6">
    <location>
        <begin position="352"/>
        <end position="378"/>
    </location>
</feature>
<feature type="transmembrane region" description="Helical" evidence="6">
    <location>
        <begin position="145"/>
        <end position="164"/>
    </location>
</feature>
<gene>
    <name evidence="7" type="ORF">N0V93_003014</name>
</gene>
<reference evidence="7" key="1">
    <citation type="submission" date="2022-10" db="EMBL/GenBank/DDBJ databases">
        <title>Tapping the CABI collections for fungal endophytes: first genome assemblies for Collariella, Neodidymelliopsis, Ascochyta clinopodiicola, Didymella pomorum, Didymosphaeria variabile, Neocosmospora piperis and Neocucurbitaria cava.</title>
        <authorList>
            <person name="Hill R."/>
        </authorList>
    </citation>
    <scope>NUCLEOTIDE SEQUENCE</scope>
    <source>
        <strain evidence="7">IMI 355082</strain>
    </source>
</reference>
<proteinExistence type="predicted"/>
<feature type="region of interest" description="Disordered" evidence="5">
    <location>
        <begin position="1"/>
        <end position="20"/>
    </location>
</feature>
<sequence length="504" mass="55748">MSTKWDKYGPAPAGTGDLSPLGDQLRSGLEIIGTLAVFSLIFCSSLFLFITYRVIDGRLRDRQQSRRLTSLPRNSPVAMPDDNDGFVLDSPVNANSQATPTTPMFSIKELKTGAPTYNDLDSIGRRRAPAAVPNIRQGYKGYHPLLVLIYMLLIADIIQSASFIPNLVWVTHDAIMVRTETCWAQGWLRSQGDMASSMFAAAVSVNTFLMVVKGYTIPSKILWAVVGTIWTFSFLIVAAGVWSANNGAGHGGYFVRVDTWCWISSEYASTRLWTHFGWVLACFGVILVSYLATAICIRVNSNGVRMIGLRDPKQSGHHPAFLIYPLVYFICCVPMALGPMVLMAGVTINDEYFLWAGAMIASNGWLDVIVWSCTMVFLAPKDIKKAGLEEFRFLRTNSVKYGNIIWVEGGKNDGRGRRRQVMQCLPLPELKKIKGEKKGSRLEDNWDAERGAAAIGDAETSIQVQTSTTVMVENRRNSALNLFGNPLRPVSDIVSVPARVAHRF</sequence>
<feature type="transmembrane region" description="Helical" evidence="6">
    <location>
        <begin position="276"/>
        <end position="300"/>
    </location>
</feature>
<dbReference type="AlphaFoldDB" id="A0A9W8YVV4"/>
<dbReference type="CDD" id="cd00637">
    <property type="entry name" value="7tm_classA_rhodopsin-like"/>
    <property type="match status" value="1"/>
</dbReference>
<dbReference type="OrthoDB" id="100006at2759"/>
<dbReference type="EMBL" id="JAPEVB010000002">
    <property type="protein sequence ID" value="KAJ4393799.1"/>
    <property type="molecule type" value="Genomic_DNA"/>
</dbReference>
<keyword evidence="3 6" id="KW-1133">Transmembrane helix</keyword>